<evidence type="ECO:0000259" key="1">
    <source>
        <dbReference type="Pfam" id="PF03781"/>
    </source>
</evidence>
<dbReference type="EMBL" id="CP002691">
    <property type="protein sequence ID" value="AEE51816.1"/>
    <property type="molecule type" value="Genomic_DNA"/>
</dbReference>
<reference key="2">
    <citation type="submission" date="2011-04" db="EMBL/GenBank/DDBJ databases">
        <title>Complete sequence of chromosome of Haliscomenobacter hydrossis DSM 1100.</title>
        <authorList>
            <consortium name="US DOE Joint Genome Institute (JGI-PGF)"/>
            <person name="Lucas S."/>
            <person name="Han J."/>
            <person name="Lapidus A."/>
            <person name="Bruce D."/>
            <person name="Goodwin L."/>
            <person name="Pitluck S."/>
            <person name="Peters L."/>
            <person name="Kyrpides N."/>
            <person name="Mavromatis K."/>
            <person name="Ivanova N."/>
            <person name="Ovchinnikova G."/>
            <person name="Pagani I."/>
            <person name="Daligault H."/>
            <person name="Detter J.C."/>
            <person name="Han C."/>
            <person name="Land M."/>
            <person name="Hauser L."/>
            <person name="Markowitz V."/>
            <person name="Cheng J.-F."/>
            <person name="Hugenholtz P."/>
            <person name="Woyke T."/>
            <person name="Wu D."/>
            <person name="Verbarg S."/>
            <person name="Frueling A."/>
            <person name="Brambilla E."/>
            <person name="Klenk H.-P."/>
            <person name="Eisen J.A."/>
        </authorList>
    </citation>
    <scope>NUCLEOTIDE SEQUENCE</scope>
    <source>
        <strain>DSM 1100</strain>
    </source>
</reference>
<reference evidence="2 3" key="1">
    <citation type="journal article" date="2011" name="Stand. Genomic Sci.">
        <title>Complete genome sequence of Haliscomenobacter hydrossis type strain (O).</title>
        <authorList>
            <consortium name="US DOE Joint Genome Institute (JGI-PGF)"/>
            <person name="Daligault H."/>
            <person name="Lapidus A."/>
            <person name="Zeytun A."/>
            <person name="Nolan M."/>
            <person name="Lucas S."/>
            <person name="Del Rio T.G."/>
            <person name="Tice H."/>
            <person name="Cheng J.F."/>
            <person name="Tapia R."/>
            <person name="Han C."/>
            <person name="Goodwin L."/>
            <person name="Pitluck S."/>
            <person name="Liolios K."/>
            <person name="Pagani I."/>
            <person name="Ivanova N."/>
            <person name="Huntemann M."/>
            <person name="Mavromatis K."/>
            <person name="Mikhailova N."/>
            <person name="Pati A."/>
            <person name="Chen A."/>
            <person name="Palaniappan K."/>
            <person name="Land M."/>
            <person name="Hauser L."/>
            <person name="Brambilla E.M."/>
            <person name="Rohde M."/>
            <person name="Verbarg S."/>
            <person name="Goker M."/>
            <person name="Bristow J."/>
            <person name="Eisen J.A."/>
            <person name="Markowitz V."/>
            <person name="Hugenholtz P."/>
            <person name="Kyrpides N.C."/>
            <person name="Klenk H.P."/>
            <person name="Woyke T."/>
        </authorList>
    </citation>
    <scope>NUCLEOTIDE SEQUENCE [LARGE SCALE GENOMIC DNA]</scope>
    <source>
        <strain evidence="3">ATCC 27775 / DSM 1100 / LMG 10767 / O</strain>
    </source>
</reference>
<keyword evidence="3" id="KW-1185">Reference proteome</keyword>
<dbReference type="eggNOG" id="COG1262">
    <property type="taxonomic scope" value="Bacteria"/>
</dbReference>
<dbReference type="InterPro" id="IPR042095">
    <property type="entry name" value="SUMF_sf"/>
</dbReference>
<dbReference type="OrthoDB" id="9773278at2"/>
<dbReference type="STRING" id="760192.Halhy_3968"/>
<dbReference type="InterPro" id="IPR005532">
    <property type="entry name" value="SUMF_dom"/>
</dbReference>
<dbReference type="AlphaFoldDB" id="F4L4E7"/>
<accession>F4L4E7</accession>
<dbReference type="RefSeq" id="WP_013766354.1">
    <property type="nucleotide sequence ID" value="NC_015510.1"/>
</dbReference>
<dbReference type="Proteomes" id="UP000008461">
    <property type="component" value="Chromosome"/>
</dbReference>
<dbReference type="KEGG" id="hhy:Halhy_3968"/>
<name>F4L4E7_HALH1</name>
<protein>
    <submittedName>
        <fullName evidence="2">Sulphatase-modifying factor protein</fullName>
    </submittedName>
</protein>
<organism evidence="2 3">
    <name type="scientific">Haliscomenobacter hydrossis (strain ATCC 27775 / DSM 1100 / LMG 10767 / O)</name>
    <dbReference type="NCBI Taxonomy" id="760192"/>
    <lineage>
        <taxon>Bacteria</taxon>
        <taxon>Pseudomonadati</taxon>
        <taxon>Bacteroidota</taxon>
        <taxon>Saprospiria</taxon>
        <taxon>Saprospirales</taxon>
        <taxon>Haliscomenobacteraceae</taxon>
        <taxon>Haliscomenobacter</taxon>
    </lineage>
</organism>
<dbReference type="PANTHER" id="PTHR23150:SF19">
    <property type="entry name" value="FORMYLGLYCINE-GENERATING ENZYME"/>
    <property type="match status" value="1"/>
</dbReference>
<dbReference type="SUPFAM" id="SSF56436">
    <property type="entry name" value="C-type lectin-like"/>
    <property type="match status" value="1"/>
</dbReference>
<gene>
    <name evidence="2" type="ordered locus">Halhy_3968</name>
</gene>
<dbReference type="HOGENOM" id="CLU_012431_2_2_10"/>
<dbReference type="GO" id="GO:0120147">
    <property type="term" value="F:formylglycine-generating oxidase activity"/>
    <property type="evidence" value="ECO:0007669"/>
    <property type="project" value="TreeGrafter"/>
</dbReference>
<dbReference type="PANTHER" id="PTHR23150">
    <property type="entry name" value="SULFATASE MODIFYING FACTOR 1, 2"/>
    <property type="match status" value="1"/>
</dbReference>
<evidence type="ECO:0000313" key="2">
    <source>
        <dbReference type="EMBL" id="AEE51816.1"/>
    </source>
</evidence>
<dbReference type="Gene3D" id="3.90.1580.10">
    <property type="entry name" value="paralog of FGE (formylglycine-generating enzyme)"/>
    <property type="match status" value="1"/>
</dbReference>
<feature type="domain" description="Sulfatase-modifying factor enzyme-like" evidence="1">
    <location>
        <begin position="1"/>
        <end position="202"/>
    </location>
</feature>
<evidence type="ECO:0000313" key="3">
    <source>
        <dbReference type="Proteomes" id="UP000008461"/>
    </source>
</evidence>
<proteinExistence type="predicted"/>
<dbReference type="Pfam" id="PF03781">
    <property type="entry name" value="FGE-sulfatase"/>
    <property type="match status" value="1"/>
</dbReference>
<sequence length="208" mass="23381">MAKHQLTFDEYDAFCKATRRKLPKDENWGRSSRPVIYVNWFNAVQYCNWCSQKEGFQEVYQINQKQVSANWQANGYRLPTEAEWEYAARGGKQSRGFEFSGSNNADEVAWRAKNSEGKTQPVGLKKANELGIYDMSGNVWEWCWDGIGKKRPSAGIDPKGAATGTRRVLRGGSWSDVEGILVDFLAGSYPGPKNCFIGFRLAMTAVGL</sequence>
<dbReference type="InterPro" id="IPR016187">
    <property type="entry name" value="CTDL_fold"/>
</dbReference>
<dbReference type="InterPro" id="IPR051043">
    <property type="entry name" value="Sulfatase_Mod_Factor_Kinase"/>
</dbReference>